<evidence type="ECO:0000256" key="2">
    <source>
        <dbReference type="ARBA" id="ARBA00022478"/>
    </source>
</evidence>
<evidence type="ECO:0000256" key="11">
    <source>
        <dbReference type="HAMAP-Rule" id="MF_00700"/>
    </source>
</evidence>
<reference evidence="15 16" key="2">
    <citation type="submission" date="2019-10" db="EMBL/GenBank/DDBJ databases">
        <title>Genome Sequences from Six Type Strain Members of the Archaeal Family Sulfolobaceae: Acidianus ambivalens, Acidianus infernus, Metallosphaera prunae, Stygiolobus azoricus, Sulfolobus metallicus, and Sulfurisphaera ohwakuensis.</title>
        <authorList>
            <person name="Counts J.A."/>
            <person name="Kelly R.M."/>
        </authorList>
    </citation>
    <scope>NUCLEOTIDE SEQUENCE [LARGE SCALE GENOMIC DNA]</scope>
    <source>
        <strain evidence="15 16">LEI 10</strain>
    </source>
</reference>
<evidence type="ECO:0000256" key="1">
    <source>
        <dbReference type="ARBA" id="ARBA00009762"/>
    </source>
</evidence>
<dbReference type="Proteomes" id="UP000474054">
    <property type="component" value="Unassembled WGS sequence"/>
</dbReference>
<dbReference type="InterPro" id="IPR023639">
    <property type="entry name" value="DNA_primase_ssu_PriS"/>
</dbReference>
<accession>A0A650CSI0</accession>
<comment type="similarity">
    <text evidence="1 11 12">Belongs to the eukaryotic-type primase small subunit family.</text>
</comment>
<evidence type="ECO:0000256" key="5">
    <source>
        <dbReference type="ARBA" id="ARBA00022695"/>
    </source>
</evidence>
<evidence type="ECO:0000313" key="16">
    <source>
        <dbReference type="Proteomes" id="UP000426328"/>
    </source>
</evidence>
<dbReference type="Pfam" id="PF20873">
    <property type="entry name" value="PriS_C"/>
    <property type="match status" value="1"/>
</dbReference>
<evidence type="ECO:0000256" key="9">
    <source>
        <dbReference type="ARBA" id="ARBA00023163"/>
    </source>
</evidence>
<dbReference type="SUPFAM" id="SSF56747">
    <property type="entry name" value="Prim-pol domain"/>
    <property type="match status" value="1"/>
</dbReference>
<keyword evidence="6 11" id="KW-0235">DNA replication</keyword>
<protein>
    <recommendedName>
        <fullName evidence="11">DNA primase small subunit PriS</fullName>
        <ecNumber evidence="11">2.7.7.-</ecNumber>
    </recommendedName>
</protein>
<evidence type="ECO:0000313" key="14">
    <source>
        <dbReference type="EMBL" id="MQL55237.1"/>
    </source>
</evidence>
<keyword evidence="7 11" id="KW-0479">Metal-binding</keyword>
<dbReference type="PANTHER" id="PTHR10536">
    <property type="entry name" value="DNA PRIMASE SMALL SUBUNIT"/>
    <property type="match status" value="1"/>
</dbReference>
<evidence type="ECO:0000256" key="12">
    <source>
        <dbReference type="RuleBase" id="RU003514"/>
    </source>
</evidence>
<keyword evidence="16" id="KW-1185">Reference proteome</keyword>
<feature type="active site" evidence="11">
    <location>
        <position position="107"/>
    </location>
</feature>
<feature type="active site" evidence="11">
    <location>
        <position position="241"/>
    </location>
</feature>
<dbReference type="Proteomes" id="UP000426328">
    <property type="component" value="Chromosome"/>
</dbReference>
<dbReference type="GO" id="GO:1990077">
    <property type="term" value="C:primosome complex"/>
    <property type="evidence" value="ECO:0007669"/>
    <property type="project" value="UniProtKB-KW"/>
</dbReference>
<keyword evidence="8 11" id="KW-0460">Magnesium</keyword>
<sequence>MNCLKEDTVSFILPQELNKIILMLFKSYYEKAELELPDDMELREFAIQPFGKDTYVRHLSFSSPLELRNFILENLPLHLFYSTAKYQIPSAKEMDEKGWMGADLQFDIDADELCDIRKINFCPVCGSEVDGEKCPKDNVETVEFAEITSDCINKALENALIIKDILKDDFGLNPELYFSGNRGFHVYVRCSGDCALLDSEDRKEIVDYIKGIGVPKYSSALPTDPGWAGRKARRIQGVILDEEVTIDIKRLFRIPNSIHGKSGLLVRKIEESNFEFSTSLSPFSGYVTFLPYITGKFQILGENIEFSRGVPIKLDASIGVYAHLKGLGEVKLYVR</sequence>
<comment type="subunit">
    <text evidence="11">Heterodimer of a small subunit (PriS) and a large subunit (PriL).</text>
</comment>
<dbReference type="CDD" id="cd04860">
    <property type="entry name" value="AE_Prim_S"/>
    <property type="match status" value="1"/>
</dbReference>
<keyword evidence="5 11" id="KW-0548">Nucleotidyltransferase</keyword>
<dbReference type="InterPro" id="IPR014052">
    <property type="entry name" value="DNA_primase_ssu_euk/arc"/>
</dbReference>
<dbReference type="RefSeq" id="WP_152940828.1">
    <property type="nucleotide sequence ID" value="NZ_CP045482.1"/>
</dbReference>
<evidence type="ECO:0000313" key="17">
    <source>
        <dbReference type="Proteomes" id="UP000474054"/>
    </source>
</evidence>
<evidence type="ECO:0000256" key="7">
    <source>
        <dbReference type="ARBA" id="ARBA00022723"/>
    </source>
</evidence>
<dbReference type="GO" id="GO:0003899">
    <property type="term" value="F:DNA-directed RNA polymerase activity"/>
    <property type="evidence" value="ECO:0007669"/>
    <property type="project" value="UniProtKB-UniRule"/>
</dbReference>
<dbReference type="GO" id="GO:0046872">
    <property type="term" value="F:metal ion binding"/>
    <property type="evidence" value="ECO:0007669"/>
    <property type="project" value="UniProtKB-KW"/>
</dbReference>
<comment type="function">
    <text evidence="13">RNA polymerase that catalyzes the synthesis of short RNA molecules used as primers for DNA polymerase during DNA replication.</text>
</comment>
<keyword evidence="10 11" id="KW-0464">Manganese</keyword>
<keyword evidence="4 11" id="KW-0808">Transferase</keyword>
<dbReference type="InterPro" id="IPR002755">
    <property type="entry name" value="DNA_primase_S"/>
</dbReference>
<dbReference type="GeneID" id="42778300"/>
<dbReference type="Pfam" id="PF01896">
    <property type="entry name" value="DNA_primase_S"/>
    <property type="match status" value="1"/>
</dbReference>
<evidence type="ECO:0000256" key="8">
    <source>
        <dbReference type="ARBA" id="ARBA00022842"/>
    </source>
</evidence>
<proteinExistence type="inferred from homology"/>
<evidence type="ECO:0000256" key="4">
    <source>
        <dbReference type="ARBA" id="ARBA00022679"/>
    </source>
</evidence>
<dbReference type="GO" id="GO:0000428">
    <property type="term" value="C:DNA-directed RNA polymerase complex"/>
    <property type="evidence" value="ECO:0007669"/>
    <property type="project" value="UniProtKB-KW"/>
</dbReference>
<dbReference type="EMBL" id="CP045482">
    <property type="protein sequence ID" value="QGR20780.1"/>
    <property type="molecule type" value="Genomic_DNA"/>
</dbReference>
<dbReference type="EC" id="2.7.7.-" evidence="11"/>
<keyword evidence="3 11" id="KW-0639">Primosome</keyword>
<dbReference type="EMBL" id="WHYS01000001">
    <property type="protein sequence ID" value="MQL55237.1"/>
    <property type="molecule type" value="Genomic_DNA"/>
</dbReference>
<dbReference type="HAMAP" id="MF_00700">
    <property type="entry name" value="DNA_primase_sml_arc"/>
    <property type="match status" value="1"/>
</dbReference>
<organism evidence="15 16">
    <name type="scientific">Acidianus ambivalens</name>
    <name type="common">Desulfurolobus ambivalens</name>
    <dbReference type="NCBI Taxonomy" id="2283"/>
    <lineage>
        <taxon>Archaea</taxon>
        <taxon>Thermoproteota</taxon>
        <taxon>Thermoprotei</taxon>
        <taxon>Sulfolobales</taxon>
        <taxon>Sulfolobaceae</taxon>
        <taxon>Acidianus</taxon>
    </lineage>
</organism>
<evidence type="ECO:0000256" key="13">
    <source>
        <dbReference type="RuleBase" id="RU004224"/>
    </source>
</evidence>
<evidence type="ECO:0000256" key="3">
    <source>
        <dbReference type="ARBA" id="ARBA00022515"/>
    </source>
</evidence>
<evidence type="ECO:0000256" key="10">
    <source>
        <dbReference type="ARBA" id="ARBA00023211"/>
    </source>
</evidence>
<dbReference type="AlphaFoldDB" id="A0A650CSI0"/>
<name>A0A650CSI0_ACIAM</name>
<keyword evidence="2 11" id="KW-0240">DNA-directed RNA polymerase</keyword>
<dbReference type="Gene3D" id="3.90.920.10">
    <property type="entry name" value="DNA primase, PRIM domain"/>
    <property type="match status" value="1"/>
</dbReference>
<gene>
    <name evidence="11 15" type="primary">priS</name>
    <name evidence="15" type="ORF">D1866_01140</name>
    <name evidence="14" type="ORF">GFB69_05605</name>
</gene>
<feature type="active site" evidence="11">
    <location>
        <position position="109"/>
    </location>
</feature>
<comment type="function">
    <text evidence="11">Catalytic subunit of DNA primase, an RNA polymerase that catalyzes the synthesis of short RNA molecules used as primers for DNA polymerase during DNA replication. The small subunit contains the primase catalytic core and has DNA synthesis activity on its own. Binding to the large subunit stabilizes and modulates the activity, increasing the rate of DNA synthesis while decreasing the length of the DNA fragments, and conferring RNA synthesis capability. The DNA polymerase activity may enable DNA primase to also catalyze primer extension after primer synthesis. May also play a role in DNA repair.</text>
</comment>
<dbReference type="GO" id="GO:0006269">
    <property type="term" value="P:DNA replication, synthesis of primer"/>
    <property type="evidence" value="ECO:0007669"/>
    <property type="project" value="UniProtKB-UniRule"/>
</dbReference>
<dbReference type="KEGG" id="aamb:D1866_01140"/>
<dbReference type="NCBIfam" id="NF001641">
    <property type="entry name" value="PRK00419.1-3"/>
    <property type="match status" value="1"/>
</dbReference>
<keyword evidence="9 11" id="KW-0804">Transcription</keyword>
<comment type="cofactor">
    <cofactor evidence="11">
        <name>Mg(2+)</name>
        <dbReference type="ChEBI" id="CHEBI:18420"/>
    </cofactor>
    <cofactor evidence="11">
        <name>Mn(2+)</name>
        <dbReference type="ChEBI" id="CHEBI:29035"/>
    </cofactor>
</comment>
<reference evidence="14 17" key="1">
    <citation type="submission" date="2019-10" db="EMBL/GenBank/DDBJ databases">
        <title>Comparative genomics of sulfur disproportionating microorganisms.</title>
        <authorList>
            <person name="Ward L.M."/>
            <person name="Bertran E."/>
            <person name="Johnston D."/>
        </authorList>
    </citation>
    <scope>NUCLEOTIDE SEQUENCE [LARGE SCALE GENOMIC DNA]</scope>
    <source>
        <strain evidence="14 17">DSM 3772</strain>
    </source>
</reference>
<evidence type="ECO:0000256" key="6">
    <source>
        <dbReference type="ARBA" id="ARBA00022705"/>
    </source>
</evidence>
<evidence type="ECO:0000313" key="15">
    <source>
        <dbReference type="EMBL" id="QGR20780.1"/>
    </source>
</evidence>